<dbReference type="EMBL" id="JADCNL010000001">
    <property type="protein sequence ID" value="KAG0497830.1"/>
    <property type="molecule type" value="Genomic_DNA"/>
</dbReference>
<dbReference type="InterPro" id="IPR023342">
    <property type="entry name" value="APO_dom"/>
</dbReference>
<keyword evidence="3" id="KW-1185">Reference proteome</keyword>
<gene>
    <name evidence="2" type="ORF">HPP92_002521</name>
</gene>
<feature type="domain" description="APO" evidence="1">
    <location>
        <begin position="251"/>
        <end position="336"/>
    </location>
</feature>
<organism evidence="2 3">
    <name type="scientific">Vanilla planifolia</name>
    <name type="common">Vanilla</name>
    <dbReference type="NCBI Taxonomy" id="51239"/>
    <lineage>
        <taxon>Eukaryota</taxon>
        <taxon>Viridiplantae</taxon>
        <taxon>Streptophyta</taxon>
        <taxon>Embryophyta</taxon>
        <taxon>Tracheophyta</taxon>
        <taxon>Spermatophyta</taxon>
        <taxon>Magnoliopsida</taxon>
        <taxon>Liliopsida</taxon>
        <taxon>Asparagales</taxon>
        <taxon>Orchidaceae</taxon>
        <taxon>Vanilloideae</taxon>
        <taxon>Vanilleae</taxon>
        <taxon>Vanilla</taxon>
    </lineage>
</organism>
<sequence length="353" mass="39842">MRANPKRLISTTPSEVQNEKDYESAIINISCTFPLRSLRLSSAPENMLAASSLANPRLLPVSSSFLLSSSSSSSSSSFSSVINLFPPPPRSYIRFSQSGVARLRVKCTAFRPPKSPAEQDWKIKREFLLQKGRGGNSSGFLLTVKSPVITIRSSQRRYDTTIRNSYPQNADPPRFYSRKEKKPYPVPIIELRRAARQRLKKLREMPRRPIPPPRNGMLVKSLVAVAYEVLNARTALINNLKRLMKVAPVNACKHCNEIHVGATGHPFPSCRGIRAERRRGLHEWTAAVVDDVFVPVEAFHLFDRLGRRISHEERFAVPRVPALVELCVQAGVDLPDLPTKRRRKPVIRRGRAR</sequence>
<name>A0A835VI38_VANPL</name>
<dbReference type="Proteomes" id="UP000636800">
    <property type="component" value="Chromosome 1"/>
</dbReference>
<evidence type="ECO:0000259" key="1">
    <source>
        <dbReference type="PROSITE" id="PS51499"/>
    </source>
</evidence>
<reference evidence="2 3" key="1">
    <citation type="journal article" date="2020" name="Nat. Food">
        <title>A phased Vanilla planifolia genome enables genetic improvement of flavour and production.</title>
        <authorList>
            <person name="Hasing T."/>
            <person name="Tang H."/>
            <person name="Brym M."/>
            <person name="Khazi F."/>
            <person name="Huang T."/>
            <person name="Chambers A.H."/>
        </authorList>
    </citation>
    <scope>NUCLEOTIDE SEQUENCE [LARGE SCALE GENOMIC DNA]</scope>
    <source>
        <tissue evidence="2">Leaf</tissue>
    </source>
</reference>
<dbReference type="PROSITE" id="PS51499">
    <property type="entry name" value="APO"/>
    <property type="match status" value="1"/>
</dbReference>
<dbReference type="AlphaFoldDB" id="A0A835VI38"/>
<dbReference type="GO" id="GO:0003723">
    <property type="term" value="F:RNA binding"/>
    <property type="evidence" value="ECO:0007669"/>
    <property type="project" value="InterPro"/>
</dbReference>
<evidence type="ECO:0000313" key="3">
    <source>
        <dbReference type="Proteomes" id="UP000636800"/>
    </source>
</evidence>
<dbReference type="Pfam" id="PF05634">
    <property type="entry name" value="APO_RNA-bind"/>
    <property type="match status" value="1"/>
</dbReference>
<proteinExistence type="predicted"/>
<protein>
    <recommendedName>
        <fullName evidence="1">APO domain-containing protein</fullName>
    </recommendedName>
</protein>
<accession>A0A835VI38</accession>
<comment type="caution">
    <text evidence="2">The sequence shown here is derived from an EMBL/GenBank/DDBJ whole genome shotgun (WGS) entry which is preliminary data.</text>
</comment>
<dbReference type="OrthoDB" id="372624at2759"/>
<evidence type="ECO:0000313" key="2">
    <source>
        <dbReference type="EMBL" id="KAG0497830.1"/>
    </source>
</evidence>